<dbReference type="InterPro" id="IPR006527">
    <property type="entry name" value="F-box-assoc_dom_typ1"/>
</dbReference>
<accession>A0ABD3E9H5</accession>
<dbReference type="InterPro" id="IPR001810">
    <property type="entry name" value="F-box_dom"/>
</dbReference>
<keyword evidence="4" id="KW-1185">Reference proteome</keyword>
<reference evidence="4" key="1">
    <citation type="journal article" date="2024" name="IScience">
        <title>Strigolactones Initiate the Formation of Haustorium-like Structures in Castilleja.</title>
        <authorList>
            <person name="Buerger M."/>
            <person name="Peterson D."/>
            <person name="Chory J."/>
        </authorList>
    </citation>
    <scope>NUCLEOTIDE SEQUENCE [LARGE SCALE GENOMIC DNA]</scope>
</reference>
<dbReference type="Proteomes" id="UP001632038">
    <property type="component" value="Unassembled WGS sequence"/>
</dbReference>
<dbReference type="InterPro" id="IPR036047">
    <property type="entry name" value="F-box-like_dom_sf"/>
</dbReference>
<evidence type="ECO:0000313" key="3">
    <source>
        <dbReference type="EMBL" id="KAL3650407.1"/>
    </source>
</evidence>
<dbReference type="AlphaFoldDB" id="A0ABD3E9H5"/>
<gene>
    <name evidence="3" type="ORF">CASFOL_006810</name>
</gene>
<feature type="domain" description="F-box associated beta-propeller type 1" evidence="2">
    <location>
        <begin position="116"/>
        <end position="262"/>
    </location>
</feature>
<dbReference type="InterPro" id="IPR017451">
    <property type="entry name" value="F-box-assoc_interact_dom"/>
</dbReference>
<dbReference type="SUPFAM" id="SSF81383">
    <property type="entry name" value="F-box domain"/>
    <property type="match status" value="1"/>
</dbReference>
<organism evidence="3 4">
    <name type="scientific">Castilleja foliolosa</name>
    <dbReference type="NCBI Taxonomy" id="1961234"/>
    <lineage>
        <taxon>Eukaryota</taxon>
        <taxon>Viridiplantae</taxon>
        <taxon>Streptophyta</taxon>
        <taxon>Embryophyta</taxon>
        <taxon>Tracheophyta</taxon>
        <taxon>Spermatophyta</taxon>
        <taxon>Magnoliopsida</taxon>
        <taxon>eudicotyledons</taxon>
        <taxon>Gunneridae</taxon>
        <taxon>Pentapetalae</taxon>
        <taxon>asterids</taxon>
        <taxon>lamiids</taxon>
        <taxon>Lamiales</taxon>
        <taxon>Orobanchaceae</taxon>
        <taxon>Pedicularideae</taxon>
        <taxon>Castillejinae</taxon>
        <taxon>Castilleja</taxon>
    </lineage>
</organism>
<dbReference type="PANTHER" id="PTHR35546">
    <property type="entry name" value="F-BOX PROTEIN INTERACTION DOMAIN PROTEIN-RELATED"/>
    <property type="match status" value="1"/>
</dbReference>
<sequence length="392" mass="46094">MVKLLNMNDDDDPTEKPSSSAQIVASIDDLIIEIIHRLPLKPLVQLRLVSNNWNSLISNANLRLWHNRPAVGLICQGRKMKHLYATNAKPPPSYIVSLDKSISPLIRKLTPTKGTWYRHYTILHSCNGLLLCLIKEHNSSERHYVCNPTTRKYIALPELELDHSMIIREMYLAFDPSKSPHYKVVCVVKSFKDRLKLFKVYSSETRSWRKGGELFKANYPDLDSDNGVYWNGAIHWLNLYNGPRESVYLNLDYDETPKVFRKPPLQPKFYFRKEDYYFGESCDHLHFVDSYRELNQFIVYEMKKDYSEWFVKYKVNDVPDFKTISSFSVVRCKNDEDSFMVFAIGEELIRRIEKYNFDQKTCETLFYSTDDFGVYLLAIRPKFQYIESVCSV</sequence>
<proteinExistence type="predicted"/>
<protein>
    <recommendedName>
        <fullName evidence="5">F-box domain-containing protein</fullName>
    </recommendedName>
</protein>
<dbReference type="Pfam" id="PF00646">
    <property type="entry name" value="F-box"/>
    <property type="match status" value="1"/>
</dbReference>
<dbReference type="Pfam" id="PF07734">
    <property type="entry name" value="FBA_1"/>
    <property type="match status" value="1"/>
</dbReference>
<dbReference type="EMBL" id="JAVIJP010000007">
    <property type="protein sequence ID" value="KAL3650407.1"/>
    <property type="molecule type" value="Genomic_DNA"/>
</dbReference>
<evidence type="ECO:0000313" key="4">
    <source>
        <dbReference type="Proteomes" id="UP001632038"/>
    </source>
</evidence>
<evidence type="ECO:0008006" key="5">
    <source>
        <dbReference type="Google" id="ProtNLM"/>
    </source>
</evidence>
<evidence type="ECO:0000259" key="2">
    <source>
        <dbReference type="Pfam" id="PF07734"/>
    </source>
</evidence>
<evidence type="ECO:0000259" key="1">
    <source>
        <dbReference type="Pfam" id="PF00646"/>
    </source>
</evidence>
<dbReference type="NCBIfam" id="TIGR01640">
    <property type="entry name" value="F_box_assoc_1"/>
    <property type="match status" value="1"/>
</dbReference>
<name>A0ABD3E9H5_9LAMI</name>
<dbReference type="InterPro" id="IPR055290">
    <property type="entry name" value="At3g26010-like"/>
</dbReference>
<feature type="domain" description="F-box" evidence="1">
    <location>
        <begin position="28"/>
        <end position="63"/>
    </location>
</feature>
<comment type="caution">
    <text evidence="3">The sequence shown here is derived from an EMBL/GenBank/DDBJ whole genome shotgun (WGS) entry which is preliminary data.</text>
</comment>
<dbReference type="PANTHER" id="PTHR35546:SF134">
    <property type="entry name" value="F-BOX ASSOCIATED DOMAIN-CONTAINING PROTEIN"/>
    <property type="match status" value="1"/>
</dbReference>